<feature type="region of interest" description="Disordered" evidence="1">
    <location>
        <begin position="202"/>
        <end position="230"/>
    </location>
</feature>
<proteinExistence type="predicted"/>
<evidence type="ECO:0000313" key="3">
    <source>
        <dbReference type="Proteomes" id="UP000053029"/>
    </source>
</evidence>
<evidence type="ECO:0000313" key="2">
    <source>
        <dbReference type="EMBL" id="KIW80674.1"/>
    </source>
</evidence>
<dbReference type="GeneID" id="25306780"/>
<dbReference type="EMBL" id="KN846972">
    <property type="protein sequence ID" value="KIW80674.1"/>
    <property type="molecule type" value="Genomic_DNA"/>
</dbReference>
<reference evidence="2 3" key="1">
    <citation type="submission" date="2015-01" db="EMBL/GenBank/DDBJ databases">
        <title>The Genome Sequence of Fonsecaea pedrosoi CBS 271.37.</title>
        <authorList>
            <consortium name="The Broad Institute Genomics Platform"/>
            <person name="Cuomo C."/>
            <person name="de Hoog S."/>
            <person name="Gorbushina A."/>
            <person name="Stielow B."/>
            <person name="Teixiera M."/>
            <person name="Abouelleil A."/>
            <person name="Chapman S.B."/>
            <person name="Priest M."/>
            <person name="Young S.K."/>
            <person name="Wortman J."/>
            <person name="Nusbaum C."/>
            <person name="Birren B."/>
        </authorList>
    </citation>
    <scope>NUCLEOTIDE SEQUENCE [LARGE SCALE GENOMIC DNA]</scope>
    <source>
        <strain evidence="2 3">CBS 271.37</strain>
    </source>
</reference>
<name>A0A0D2H7P0_9EURO</name>
<keyword evidence="3" id="KW-1185">Reference proteome</keyword>
<organism evidence="2 3">
    <name type="scientific">Fonsecaea pedrosoi CBS 271.37</name>
    <dbReference type="NCBI Taxonomy" id="1442368"/>
    <lineage>
        <taxon>Eukaryota</taxon>
        <taxon>Fungi</taxon>
        <taxon>Dikarya</taxon>
        <taxon>Ascomycota</taxon>
        <taxon>Pezizomycotina</taxon>
        <taxon>Eurotiomycetes</taxon>
        <taxon>Chaetothyriomycetidae</taxon>
        <taxon>Chaetothyriales</taxon>
        <taxon>Herpotrichiellaceae</taxon>
        <taxon>Fonsecaea</taxon>
    </lineage>
</organism>
<gene>
    <name evidence="2" type="ORF">Z517_07290</name>
</gene>
<dbReference type="AlphaFoldDB" id="A0A0D2H7P0"/>
<dbReference type="HOGENOM" id="CLU_1204804_0_0_1"/>
<accession>A0A0D2H7P0</accession>
<dbReference type="Proteomes" id="UP000053029">
    <property type="component" value="Unassembled WGS sequence"/>
</dbReference>
<evidence type="ECO:0000256" key="1">
    <source>
        <dbReference type="SAM" id="MobiDB-lite"/>
    </source>
</evidence>
<dbReference type="VEuPathDB" id="FungiDB:Z517_07290"/>
<protein>
    <submittedName>
        <fullName evidence="2">Uncharacterized protein</fullName>
    </submittedName>
</protein>
<sequence length="230" mass="25711">MADWSANNKTLGKVNSWLWSQYLSIKPDLDLGRYQSTPLALRLNGRVLGPLETELSVREFYDITAINTGPLFGIRYKAGENGTEDQAFLFVPLDNIFLAREQSAGDSNRWDDTGFVEITGTGVATGHYLLCLLDNHSHDGDAEEDKPAESVPRFCNAQEHFILARVSEAVLSDLETPLGRPDRKITLKPLSKFKPEIVETGLRGEWSDDHPPIPLFVPSPEREMGKKVDE</sequence>
<feature type="compositionally biased region" description="Basic and acidic residues" evidence="1">
    <location>
        <begin position="220"/>
        <end position="230"/>
    </location>
</feature>
<dbReference type="RefSeq" id="XP_013284482.1">
    <property type="nucleotide sequence ID" value="XM_013429028.1"/>
</dbReference>